<dbReference type="Proteomes" id="UP000094828">
    <property type="component" value="Unassembled WGS sequence"/>
</dbReference>
<dbReference type="EMBL" id="LYDR01000152">
    <property type="protein sequence ID" value="ODA28526.1"/>
    <property type="molecule type" value="Genomic_DNA"/>
</dbReference>
<sequence>MLHEAFGGRNGIEAQNHLPLWQVLIDTEFCLLTSLIPASLNPCQIRGKSPPFEIVPSGDQQIHTIFHRGAAATIRQ</sequence>
<evidence type="ECO:0000313" key="2">
    <source>
        <dbReference type="Proteomes" id="UP000094828"/>
    </source>
</evidence>
<protein>
    <submittedName>
        <fullName evidence="1">Uncharacterized protein</fullName>
    </submittedName>
</protein>
<gene>
    <name evidence="1" type="ORF">A6X21_12525</name>
</gene>
<keyword evidence="2" id="KW-1185">Reference proteome</keyword>
<organism evidence="1 2">
    <name type="scientific">Planctopirus hydrillae</name>
    <dbReference type="NCBI Taxonomy" id="1841610"/>
    <lineage>
        <taxon>Bacteria</taxon>
        <taxon>Pseudomonadati</taxon>
        <taxon>Planctomycetota</taxon>
        <taxon>Planctomycetia</taxon>
        <taxon>Planctomycetales</taxon>
        <taxon>Planctomycetaceae</taxon>
        <taxon>Planctopirus</taxon>
    </lineage>
</organism>
<evidence type="ECO:0000313" key="1">
    <source>
        <dbReference type="EMBL" id="ODA28526.1"/>
    </source>
</evidence>
<comment type="caution">
    <text evidence="1">The sequence shown here is derived from an EMBL/GenBank/DDBJ whole genome shotgun (WGS) entry which is preliminary data.</text>
</comment>
<reference evidence="1 2" key="1">
    <citation type="submission" date="2016-05" db="EMBL/GenBank/DDBJ databases">
        <title>Genomic and physiological characterization of Planctopirus sp. isolated from fresh water lake.</title>
        <authorList>
            <person name="Subhash Y."/>
            <person name="Ramana C."/>
        </authorList>
    </citation>
    <scope>NUCLEOTIDE SEQUENCE [LARGE SCALE GENOMIC DNA]</scope>
    <source>
        <strain evidence="1 2">JC280</strain>
    </source>
</reference>
<proteinExistence type="predicted"/>
<accession>A0A1C3E5J6</accession>
<name>A0A1C3E5J6_9PLAN</name>
<dbReference type="STRING" id="1841610.A6X21_12525"/>
<dbReference type="AlphaFoldDB" id="A0A1C3E5J6"/>